<feature type="signal peptide" evidence="4">
    <location>
        <begin position="1"/>
        <end position="20"/>
    </location>
</feature>
<evidence type="ECO:0000313" key="7">
    <source>
        <dbReference type="Proteomes" id="UP000094527"/>
    </source>
</evidence>
<dbReference type="EMBL" id="LJIJ01000058">
    <property type="protein sequence ID" value="ODN03981.1"/>
    <property type="molecule type" value="Genomic_DNA"/>
</dbReference>
<gene>
    <name evidence="6" type="ORF">Ocin01_02727</name>
</gene>
<comment type="caution">
    <text evidence="6">The sequence shown here is derived from an EMBL/GenBank/DDBJ whole genome shotgun (WGS) entry which is preliminary data.</text>
</comment>
<feature type="domain" description="Serpin" evidence="5">
    <location>
        <begin position="90"/>
        <end position="304"/>
    </location>
</feature>
<dbReference type="Gene3D" id="3.30.497.10">
    <property type="entry name" value="Antithrombin, subunit I, domain 2"/>
    <property type="match status" value="1"/>
</dbReference>
<dbReference type="InterPro" id="IPR036186">
    <property type="entry name" value="Serpin_sf"/>
</dbReference>
<evidence type="ECO:0000313" key="6">
    <source>
        <dbReference type="EMBL" id="ODN03981.1"/>
    </source>
</evidence>
<evidence type="ECO:0000256" key="1">
    <source>
        <dbReference type="ARBA" id="ARBA00022690"/>
    </source>
</evidence>
<dbReference type="AlphaFoldDB" id="A0A1D2NFF4"/>
<dbReference type="SUPFAM" id="SSF56574">
    <property type="entry name" value="Serpins"/>
    <property type="match status" value="1"/>
</dbReference>
<evidence type="ECO:0000256" key="3">
    <source>
        <dbReference type="SAM" id="MobiDB-lite"/>
    </source>
</evidence>
<dbReference type="GO" id="GO:0004867">
    <property type="term" value="F:serine-type endopeptidase inhibitor activity"/>
    <property type="evidence" value="ECO:0007669"/>
    <property type="project" value="UniProtKB-KW"/>
</dbReference>
<dbReference type="InterPro" id="IPR042178">
    <property type="entry name" value="Serpin_sf_1"/>
</dbReference>
<dbReference type="Proteomes" id="UP000094527">
    <property type="component" value="Unassembled WGS sequence"/>
</dbReference>
<sequence length="547" mass="63181">MKVLVCLFLLSFTRYPGVQGMPEYISNFENFTDHLVHILETSEPTEHRPGVHLYTPFSIGYMLANIYESLWPVPVKEIPEAIFTLKKYVATDYAALLRLFKKRQFRISSTIYSRYGNVTKPPTFRQLLTQVISLDVHLNRTEFKESLRDILERGTKGHLEAELLPKQDAAWKEIFDNTTHGVYVNTLHFKAQWDRPWKEIENRKFFDNAKMPFMELKGEYPYAEAENASAVIIDLQASTKQIILFKPHDFTSVTDMRRIVRGMLNNESLWRVENVTIRMPVLNVTNLSQPSDKFPFLGVMDTFCRGRYMEPSQYYYNQHPLAHANHFEFTVDSLEIASASGSLVAYQNNREFLPKPPANQSHQESGPESNVDYFDILQASEEEDQRFQDYIIDARSDLPLPLPLVKHFRGELRAAAKNDSVEFEECDPILAIENEHEDEIGNKNETMLMEIQANATTTVSGLEENGNTEKPMNSPDSSDDMNEGDKQGDKLLLLDTPFSWILRDKEIGEVFYGSVSSLCQYNRAVHHIPTVPIWVLDLFKAFYWRCV</sequence>
<evidence type="ECO:0000259" key="5">
    <source>
        <dbReference type="Pfam" id="PF00079"/>
    </source>
</evidence>
<keyword evidence="7" id="KW-1185">Reference proteome</keyword>
<name>A0A1D2NFF4_ORCCI</name>
<protein>
    <submittedName>
        <fullName evidence="6">Leukocyte elastase inhibitor C</fullName>
    </submittedName>
</protein>
<feature type="chain" id="PRO_5008905485" evidence="4">
    <location>
        <begin position="21"/>
        <end position="547"/>
    </location>
</feature>
<evidence type="ECO:0000256" key="4">
    <source>
        <dbReference type="SAM" id="SignalP"/>
    </source>
</evidence>
<keyword evidence="1" id="KW-0646">Protease inhibitor</keyword>
<reference evidence="6 7" key="1">
    <citation type="journal article" date="2016" name="Genome Biol. Evol.">
        <title>Gene Family Evolution Reflects Adaptation to Soil Environmental Stressors in the Genome of the Collembolan Orchesella cincta.</title>
        <authorList>
            <person name="Faddeeva-Vakhrusheva A."/>
            <person name="Derks M.F."/>
            <person name="Anvar S.Y."/>
            <person name="Agamennone V."/>
            <person name="Suring W."/>
            <person name="Smit S."/>
            <person name="van Straalen N.M."/>
            <person name="Roelofs D."/>
        </authorList>
    </citation>
    <scope>NUCLEOTIDE SEQUENCE [LARGE SCALE GENOMIC DNA]</scope>
    <source>
        <tissue evidence="6">Mixed pool</tissue>
    </source>
</reference>
<dbReference type="InterPro" id="IPR042185">
    <property type="entry name" value="Serpin_sf_2"/>
</dbReference>
<dbReference type="InterPro" id="IPR023796">
    <property type="entry name" value="Serpin_dom"/>
</dbReference>
<proteinExistence type="predicted"/>
<feature type="region of interest" description="Disordered" evidence="3">
    <location>
        <begin position="459"/>
        <end position="486"/>
    </location>
</feature>
<keyword evidence="2" id="KW-0722">Serine protease inhibitor</keyword>
<accession>A0A1D2NFF4</accession>
<feature type="non-terminal residue" evidence="6">
    <location>
        <position position="547"/>
    </location>
</feature>
<evidence type="ECO:0000256" key="2">
    <source>
        <dbReference type="ARBA" id="ARBA00022900"/>
    </source>
</evidence>
<dbReference type="Pfam" id="PF00079">
    <property type="entry name" value="Serpin"/>
    <property type="match status" value="1"/>
</dbReference>
<keyword evidence="4" id="KW-0732">Signal</keyword>
<dbReference type="Gene3D" id="2.30.39.10">
    <property type="entry name" value="Alpha-1-antitrypsin, domain 1"/>
    <property type="match status" value="1"/>
</dbReference>
<organism evidence="6 7">
    <name type="scientific">Orchesella cincta</name>
    <name type="common">Springtail</name>
    <name type="synonym">Podura cincta</name>
    <dbReference type="NCBI Taxonomy" id="48709"/>
    <lineage>
        <taxon>Eukaryota</taxon>
        <taxon>Metazoa</taxon>
        <taxon>Ecdysozoa</taxon>
        <taxon>Arthropoda</taxon>
        <taxon>Hexapoda</taxon>
        <taxon>Collembola</taxon>
        <taxon>Entomobryomorpha</taxon>
        <taxon>Entomobryoidea</taxon>
        <taxon>Orchesellidae</taxon>
        <taxon>Orchesellinae</taxon>
        <taxon>Orchesella</taxon>
    </lineage>
</organism>